<proteinExistence type="predicted"/>
<feature type="transmembrane region" description="Helical" evidence="2">
    <location>
        <begin position="24"/>
        <end position="40"/>
    </location>
</feature>
<gene>
    <name evidence="3" type="ORF">Pan265_04770</name>
</gene>
<dbReference type="KEGG" id="mcad:Pan265_04770"/>
<keyword evidence="4" id="KW-1185">Reference proteome</keyword>
<feature type="compositionally biased region" description="Basic and acidic residues" evidence="1">
    <location>
        <begin position="167"/>
        <end position="176"/>
    </location>
</feature>
<keyword evidence="2" id="KW-1133">Transmembrane helix</keyword>
<dbReference type="Proteomes" id="UP000320386">
    <property type="component" value="Chromosome"/>
</dbReference>
<name>A0A518BUN7_9BACT</name>
<organism evidence="3 4">
    <name type="scientific">Mucisphaera calidilacus</name>
    <dbReference type="NCBI Taxonomy" id="2527982"/>
    <lineage>
        <taxon>Bacteria</taxon>
        <taxon>Pseudomonadati</taxon>
        <taxon>Planctomycetota</taxon>
        <taxon>Phycisphaerae</taxon>
        <taxon>Phycisphaerales</taxon>
        <taxon>Phycisphaeraceae</taxon>
        <taxon>Mucisphaera</taxon>
    </lineage>
</organism>
<feature type="transmembrane region" description="Helical" evidence="2">
    <location>
        <begin position="96"/>
        <end position="117"/>
    </location>
</feature>
<dbReference type="EMBL" id="CP036280">
    <property type="protein sequence ID" value="QDU70647.1"/>
    <property type="molecule type" value="Genomic_DNA"/>
</dbReference>
<reference evidence="3 4" key="1">
    <citation type="submission" date="2019-02" db="EMBL/GenBank/DDBJ databases">
        <title>Deep-cultivation of Planctomycetes and their phenomic and genomic characterization uncovers novel biology.</title>
        <authorList>
            <person name="Wiegand S."/>
            <person name="Jogler M."/>
            <person name="Boedeker C."/>
            <person name="Pinto D."/>
            <person name="Vollmers J."/>
            <person name="Rivas-Marin E."/>
            <person name="Kohn T."/>
            <person name="Peeters S.H."/>
            <person name="Heuer A."/>
            <person name="Rast P."/>
            <person name="Oberbeckmann S."/>
            <person name="Bunk B."/>
            <person name="Jeske O."/>
            <person name="Meyerdierks A."/>
            <person name="Storesund J.E."/>
            <person name="Kallscheuer N."/>
            <person name="Luecker S."/>
            <person name="Lage O.M."/>
            <person name="Pohl T."/>
            <person name="Merkel B.J."/>
            <person name="Hornburger P."/>
            <person name="Mueller R.-W."/>
            <person name="Bruemmer F."/>
            <person name="Labrenz M."/>
            <person name="Spormann A.M."/>
            <person name="Op den Camp H."/>
            <person name="Overmann J."/>
            <person name="Amann R."/>
            <person name="Jetten M.S.M."/>
            <person name="Mascher T."/>
            <person name="Medema M.H."/>
            <person name="Devos D.P."/>
            <person name="Kaster A.-K."/>
            <person name="Ovreas L."/>
            <person name="Rohde M."/>
            <person name="Galperin M.Y."/>
            <person name="Jogler C."/>
        </authorList>
    </citation>
    <scope>NUCLEOTIDE SEQUENCE [LARGE SCALE GENOMIC DNA]</scope>
    <source>
        <strain evidence="3 4">Pan265</strain>
    </source>
</reference>
<evidence type="ECO:0000313" key="4">
    <source>
        <dbReference type="Proteomes" id="UP000320386"/>
    </source>
</evidence>
<accession>A0A518BUN7</accession>
<keyword evidence="2" id="KW-0472">Membrane</keyword>
<protein>
    <submittedName>
        <fullName evidence="3">Uncharacterized protein</fullName>
    </submittedName>
</protein>
<feature type="transmembrane region" description="Helical" evidence="2">
    <location>
        <begin position="129"/>
        <end position="151"/>
    </location>
</feature>
<evidence type="ECO:0000256" key="1">
    <source>
        <dbReference type="SAM" id="MobiDB-lite"/>
    </source>
</evidence>
<evidence type="ECO:0000313" key="3">
    <source>
        <dbReference type="EMBL" id="QDU70647.1"/>
    </source>
</evidence>
<dbReference type="RefSeq" id="WP_145444802.1">
    <property type="nucleotide sequence ID" value="NZ_CP036280.1"/>
</dbReference>
<dbReference type="AlphaFoldDB" id="A0A518BUN7"/>
<feature type="transmembrane region" description="Helical" evidence="2">
    <location>
        <begin position="52"/>
        <end position="76"/>
    </location>
</feature>
<keyword evidence="2" id="KW-0812">Transmembrane</keyword>
<feature type="region of interest" description="Disordered" evidence="1">
    <location>
        <begin position="165"/>
        <end position="188"/>
    </location>
</feature>
<sequence length="188" mass="21343">MYHEIGEFLWHMGRRQKLWKDGELWTALILGGLAGWLFYCDPAAVDLVRERFGELLTVASIVFGFVLTTLFFYIQAAGEWSRDPRVGRVAEKLVDWHVWTVMCLLALVGLIIVLWIAKGFFTGGRLRSAISHATLVFLAAYCSFQIINHVLTVRWVFRKRSVLKDGPAPHDQRSDTSEAGIGTDTEDK</sequence>
<dbReference type="OrthoDB" id="9846300at2"/>
<evidence type="ECO:0000256" key="2">
    <source>
        <dbReference type="SAM" id="Phobius"/>
    </source>
</evidence>